<name>A0A922SAC8_SPOEX</name>
<comment type="caution">
    <text evidence="2">The sequence shown here is derived from an EMBL/GenBank/DDBJ whole genome shotgun (WGS) entry which is preliminary data.</text>
</comment>
<organism evidence="2 3">
    <name type="scientific">Spodoptera exigua</name>
    <name type="common">Beet armyworm</name>
    <name type="synonym">Noctua fulgens</name>
    <dbReference type="NCBI Taxonomy" id="7107"/>
    <lineage>
        <taxon>Eukaryota</taxon>
        <taxon>Metazoa</taxon>
        <taxon>Ecdysozoa</taxon>
        <taxon>Arthropoda</taxon>
        <taxon>Hexapoda</taxon>
        <taxon>Insecta</taxon>
        <taxon>Pterygota</taxon>
        <taxon>Neoptera</taxon>
        <taxon>Endopterygota</taxon>
        <taxon>Lepidoptera</taxon>
        <taxon>Glossata</taxon>
        <taxon>Ditrysia</taxon>
        <taxon>Noctuoidea</taxon>
        <taxon>Noctuidae</taxon>
        <taxon>Amphipyrinae</taxon>
        <taxon>Spodoptera</taxon>
    </lineage>
</organism>
<evidence type="ECO:0000313" key="3">
    <source>
        <dbReference type="Proteomes" id="UP000814243"/>
    </source>
</evidence>
<evidence type="ECO:0008006" key="4">
    <source>
        <dbReference type="Google" id="ProtNLM"/>
    </source>
</evidence>
<reference evidence="2" key="1">
    <citation type="journal article" date="2021" name="G3 (Bethesda)">
        <title>Genome and transcriptome analysis of the beet armyworm Spodoptera exigua reveals targets for pest control. .</title>
        <authorList>
            <person name="Simon S."/>
            <person name="Breeschoten T."/>
            <person name="Jansen H.J."/>
            <person name="Dirks R.P."/>
            <person name="Schranz M.E."/>
            <person name="Ros V.I.D."/>
        </authorList>
    </citation>
    <scope>NUCLEOTIDE SEQUENCE</scope>
    <source>
        <strain evidence="2">TB_SE_WUR_2020</strain>
    </source>
</reference>
<keyword evidence="1" id="KW-0732">Signal</keyword>
<gene>
    <name evidence="2" type="ORF">HF086_009890</name>
</gene>
<protein>
    <recommendedName>
        <fullName evidence="4">Midgut protein</fullName>
    </recommendedName>
</protein>
<dbReference type="Proteomes" id="UP000814243">
    <property type="component" value="Unassembled WGS sequence"/>
</dbReference>
<feature type="chain" id="PRO_5037955331" description="Midgut protein" evidence="1">
    <location>
        <begin position="31"/>
        <end position="194"/>
    </location>
</feature>
<accession>A0A922SAC8</accession>
<sequence length="194" mass="21944">MVDSVHSRYPNKMVLKTFILVTLFASYVASDSCVTYDFEEGFNNLFGHYRVCNSMPLWHEGTYNSLNLTSPNVRSTKFISPQPNQISCVSSFNFTMNLGGTIEFNVYLEQKDNLDQFYLIAYHIGPDGIHFIVGMEAVRNQTGWHTVKVPLGGSRSFNGYFSLYGSSFQDSKILVDSFRYIPPGVDESSCQIYG</sequence>
<dbReference type="AlphaFoldDB" id="A0A922SAC8"/>
<proteinExistence type="predicted"/>
<feature type="signal peptide" evidence="1">
    <location>
        <begin position="1"/>
        <end position="30"/>
    </location>
</feature>
<evidence type="ECO:0000256" key="1">
    <source>
        <dbReference type="SAM" id="SignalP"/>
    </source>
</evidence>
<dbReference type="EMBL" id="JACEFF010000852">
    <property type="protein sequence ID" value="KAH9629763.1"/>
    <property type="molecule type" value="Genomic_DNA"/>
</dbReference>
<evidence type="ECO:0000313" key="2">
    <source>
        <dbReference type="EMBL" id="KAH9629763.1"/>
    </source>
</evidence>